<reference evidence="2" key="1">
    <citation type="journal article" date="2023" name="Front. Plant Sci.">
        <title>Chromosomal-level genome assembly of Melastoma candidum provides insights into trichome evolution.</title>
        <authorList>
            <person name="Zhong Y."/>
            <person name="Wu W."/>
            <person name="Sun C."/>
            <person name="Zou P."/>
            <person name="Liu Y."/>
            <person name="Dai S."/>
            <person name="Zhou R."/>
        </authorList>
    </citation>
    <scope>NUCLEOTIDE SEQUENCE [LARGE SCALE GENOMIC DNA]</scope>
</reference>
<dbReference type="Proteomes" id="UP001057402">
    <property type="component" value="Chromosome 9"/>
</dbReference>
<dbReference type="EMBL" id="CM042888">
    <property type="protein sequence ID" value="KAI4325307.1"/>
    <property type="molecule type" value="Genomic_DNA"/>
</dbReference>
<gene>
    <name evidence="1" type="ORF">MLD38_030719</name>
</gene>
<organism evidence="1 2">
    <name type="scientific">Melastoma candidum</name>
    <dbReference type="NCBI Taxonomy" id="119954"/>
    <lineage>
        <taxon>Eukaryota</taxon>
        <taxon>Viridiplantae</taxon>
        <taxon>Streptophyta</taxon>
        <taxon>Embryophyta</taxon>
        <taxon>Tracheophyta</taxon>
        <taxon>Spermatophyta</taxon>
        <taxon>Magnoliopsida</taxon>
        <taxon>eudicotyledons</taxon>
        <taxon>Gunneridae</taxon>
        <taxon>Pentapetalae</taxon>
        <taxon>rosids</taxon>
        <taxon>malvids</taxon>
        <taxon>Myrtales</taxon>
        <taxon>Melastomataceae</taxon>
        <taxon>Melastomatoideae</taxon>
        <taxon>Melastomateae</taxon>
        <taxon>Melastoma</taxon>
    </lineage>
</organism>
<comment type="caution">
    <text evidence="1">The sequence shown here is derived from an EMBL/GenBank/DDBJ whole genome shotgun (WGS) entry which is preliminary data.</text>
</comment>
<keyword evidence="2" id="KW-1185">Reference proteome</keyword>
<protein>
    <submittedName>
        <fullName evidence="1">Uncharacterized protein</fullName>
    </submittedName>
</protein>
<proteinExistence type="predicted"/>
<evidence type="ECO:0000313" key="1">
    <source>
        <dbReference type="EMBL" id="KAI4325307.1"/>
    </source>
</evidence>
<accession>A0ACB9MP23</accession>
<name>A0ACB9MP23_9MYRT</name>
<sequence>MESGKRVVESYWRSRMIDGATTDDDKLAPVYKLDEICDLLRSSNGGIVREVSELLSKRLEHRSPLVKQKALRLIKYAVGKSGPDFRREMQARVTTIRPLVSYKGQMDLVKGDAVNKAVRDTAQEAISAIFSQPENKSSSDLNRRIRGFGNTNYESPLEDKKSFLSGVVGIGSTSIKRGLGSFSQGKLFIRNGSSSGLQSSLTLEDGDMGRYKAVEECTDAQRSSIACSNVSSGSWNPKVGMVYREWGSGVSALSNMESKSQEELLLETVVNPVGVRLQPTRDAIQAFLLEAAKAEPAALCRAIETKLQSPQWQVRMRAVCVLDAIVRRKDDNCFSVIASYFREGSSAIISCLESPQASLKEKAGKVFSLLNGQQRLDGLAGKSVKSGKDETDTGAAILDRVAAKDSREIHGMHTPVEVFDAKTDDLPNLAGISIDDLLGCNSSPDDKAIDGGGYIDPFADVSFHVSQVQEPADGLSGGSTVGGKEYPVNDAPASALAASDKQKEHFPEALLTASKSVPDYHVSMDALNNQPSLNGFVPASGYPYVMPNGMVANSTLASLPIDYAAIGNFLAQQQYLAALSNFHHQGSLNNQSIGGLHSNGGYCSSAIPGIIPQAPGLVRNGLKEETKAFDFISDHLAAAAHESKRVA</sequence>
<evidence type="ECO:0000313" key="2">
    <source>
        <dbReference type="Proteomes" id="UP001057402"/>
    </source>
</evidence>